<accession>A0ACB6YXS7</accession>
<comment type="caution">
    <text evidence="1">The sequence shown here is derived from an EMBL/GenBank/DDBJ whole genome shotgun (WGS) entry which is preliminary data.</text>
</comment>
<evidence type="ECO:0000313" key="1">
    <source>
        <dbReference type="EMBL" id="KAF9642092.1"/>
    </source>
</evidence>
<proteinExistence type="predicted"/>
<organism evidence="1 2">
    <name type="scientific">Thelephora ganbajun</name>
    <name type="common">Ganba fungus</name>
    <dbReference type="NCBI Taxonomy" id="370292"/>
    <lineage>
        <taxon>Eukaryota</taxon>
        <taxon>Fungi</taxon>
        <taxon>Dikarya</taxon>
        <taxon>Basidiomycota</taxon>
        <taxon>Agaricomycotina</taxon>
        <taxon>Agaricomycetes</taxon>
        <taxon>Thelephorales</taxon>
        <taxon>Thelephoraceae</taxon>
        <taxon>Thelephora</taxon>
    </lineage>
</organism>
<sequence length="109" mass="12434">ATYQLGLSDKLVKCGVNKAFHTSLLRPHIPNDNRRFPGRLPIQIPGFSEKPEEWIVNQIVTHHSKGLGSKFQILWKAGDKSWAPYREVVHLNALDRYCKLMGVKDVSQL</sequence>
<dbReference type="Proteomes" id="UP000886501">
    <property type="component" value="Unassembled WGS sequence"/>
</dbReference>
<dbReference type="EMBL" id="MU118703">
    <property type="protein sequence ID" value="KAF9642092.1"/>
    <property type="molecule type" value="Genomic_DNA"/>
</dbReference>
<evidence type="ECO:0000313" key="2">
    <source>
        <dbReference type="Proteomes" id="UP000886501"/>
    </source>
</evidence>
<feature type="non-terminal residue" evidence="1">
    <location>
        <position position="1"/>
    </location>
</feature>
<gene>
    <name evidence="1" type="ORF">BDM02DRAFT_3063945</name>
</gene>
<name>A0ACB6YXS7_THEGA</name>
<keyword evidence="2" id="KW-1185">Reference proteome</keyword>
<reference evidence="1" key="2">
    <citation type="journal article" date="2020" name="Nat. Commun.">
        <title>Large-scale genome sequencing of mycorrhizal fungi provides insights into the early evolution of symbiotic traits.</title>
        <authorList>
            <person name="Miyauchi S."/>
            <person name="Kiss E."/>
            <person name="Kuo A."/>
            <person name="Drula E."/>
            <person name="Kohler A."/>
            <person name="Sanchez-Garcia M."/>
            <person name="Morin E."/>
            <person name="Andreopoulos B."/>
            <person name="Barry K.W."/>
            <person name="Bonito G."/>
            <person name="Buee M."/>
            <person name="Carver A."/>
            <person name="Chen C."/>
            <person name="Cichocki N."/>
            <person name="Clum A."/>
            <person name="Culley D."/>
            <person name="Crous P.W."/>
            <person name="Fauchery L."/>
            <person name="Girlanda M."/>
            <person name="Hayes R.D."/>
            <person name="Keri Z."/>
            <person name="LaButti K."/>
            <person name="Lipzen A."/>
            <person name="Lombard V."/>
            <person name="Magnuson J."/>
            <person name="Maillard F."/>
            <person name="Murat C."/>
            <person name="Nolan M."/>
            <person name="Ohm R.A."/>
            <person name="Pangilinan J."/>
            <person name="Pereira M.F."/>
            <person name="Perotto S."/>
            <person name="Peter M."/>
            <person name="Pfister S."/>
            <person name="Riley R."/>
            <person name="Sitrit Y."/>
            <person name="Stielow J.B."/>
            <person name="Szollosi G."/>
            <person name="Zifcakova L."/>
            <person name="Stursova M."/>
            <person name="Spatafora J.W."/>
            <person name="Tedersoo L."/>
            <person name="Vaario L.M."/>
            <person name="Yamada A."/>
            <person name="Yan M."/>
            <person name="Wang P."/>
            <person name="Xu J."/>
            <person name="Bruns T."/>
            <person name="Baldrian P."/>
            <person name="Vilgalys R."/>
            <person name="Dunand C."/>
            <person name="Henrissat B."/>
            <person name="Grigoriev I.V."/>
            <person name="Hibbett D."/>
            <person name="Nagy L.G."/>
            <person name="Martin F.M."/>
        </authorList>
    </citation>
    <scope>NUCLEOTIDE SEQUENCE</scope>
    <source>
        <strain evidence="1">P2</strain>
    </source>
</reference>
<feature type="non-terminal residue" evidence="1">
    <location>
        <position position="109"/>
    </location>
</feature>
<reference evidence="1" key="1">
    <citation type="submission" date="2019-10" db="EMBL/GenBank/DDBJ databases">
        <authorList>
            <consortium name="DOE Joint Genome Institute"/>
            <person name="Kuo A."/>
            <person name="Miyauchi S."/>
            <person name="Kiss E."/>
            <person name="Drula E."/>
            <person name="Kohler A."/>
            <person name="Sanchez-Garcia M."/>
            <person name="Andreopoulos B."/>
            <person name="Barry K.W."/>
            <person name="Bonito G."/>
            <person name="Buee M."/>
            <person name="Carver A."/>
            <person name="Chen C."/>
            <person name="Cichocki N."/>
            <person name="Clum A."/>
            <person name="Culley D."/>
            <person name="Crous P.W."/>
            <person name="Fauchery L."/>
            <person name="Girlanda M."/>
            <person name="Hayes R."/>
            <person name="Keri Z."/>
            <person name="Labutti K."/>
            <person name="Lipzen A."/>
            <person name="Lombard V."/>
            <person name="Magnuson J."/>
            <person name="Maillard F."/>
            <person name="Morin E."/>
            <person name="Murat C."/>
            <person name="Nolan M."/>
            <person name="Ohm R."/>
            <person name="Pangilinan J."/>
            <person name="Pereira M."/>
            <person name="Perotto S."/>
            <person name="Peter M."/>
            <person name="Riley R."/>
            <person name="Sitrit Y."/>
            <person name="Stielow B."/>
            <person name="Szollosi G."/>
            <person name="Zifcakova L."/>
            <person name="Stursova M."/>
            <person name="Spatafora J.W."/>
            <person name="Tedersoo L."/>
            <person name="Vaario L.-M."/>
            <person name="Yamada A."/>
            <person name="Yan M."/>
            <person name="Wang P."/>
            <person name="Xu J."/>
            <person name="Bruns T."/>
            <person name="Baldrian P."/>
            <person name="Vilgalys R."/>
            <person name="Henrissat B."/>
            <person name="Grigoriev I.V."/>
            <person name="Hibbett D."/>
            <person name="Nagy L.G."/>
            <person name="Martin F.M."/>
        </authorList>
    </citation>
    <scope>NUCLEOTIDE SEQUENCE</scope>
    <source>
        <strain evidence="1">P2</strain>
    </source>
</reference>
<protein>
    <submittedName>
        <fullName evidence="1">Uncharacterized protein</fullName>
    </submittedName>
</protein>